<evidence type="ECO:0000313" key="3">
    <source>
        <dbReference type="Proteomes" id="UP000694844"/>
    </source>
</evidence>
<keyword evidence="1" id="KW-0175">Coiled coil</keyword>
<evidence type="ECO:0000256" key="1">
    <source>
        <dbReference type="SAM" id="Coils"/>
    </source>
</evidence>
<accession>A0A8B8AGH4</accession>
<dbReference type="Proteomes" id="UP000694844">
    <property type="component" value="Chromosome 6"/>
</dbReference>
<dbReference type="AlphaFoldDB" id="A0A8B8AGH4"/>
<feature type="compositionally biased region" description="Low complexity" evidence="2">
    <location>
        <begin position="30"/>
        <end position="79"/>
    </location>
</feature>
<feature type="compositionally biased region" description="Polar residues" evidence="2">
    <location>
        <begin position="265"/>
        <end position="282"/>
    </location>
</feature>
<evidence type="ECO:0008006" key="5">
    <source>
        <dbReference type="Google" id="ProtNLM"/>
    </source>
</evidence>
<dbReference type="KEGG" id="cvn:111101425"/>
<name>A0A8B8AGH4_CRAVI</name>
<gene>
    <name evidence="4" type="primary">LOC111101425</name>
</gene>
<dbReference type="GeneID" id="111101425"/>
<keyword evidence="3" id="KW-1185">Reference proteome</keyword>
<dbReference type="OrthoDB" id="6214513at2759"/>
<evidence type="ECO:0000256" key="2">
    <source>
        <dbReference type="SAM" id="MobiDB-lite"/>
    </source>
</evidence>
<sequence>MPLSNSVSSTRSNILGESTSVSSTGSNAWPVSTSVSPTRSSAWPVSTSVSPTGSSAWPVSTSVSPTRSSALPVSPSVSSTGSNAWPVSTSVSPTRSSALPVSTSVSPTRSSAWPVSTSVSPTRSSAWPVSTSVSPTGSNAWPVYTSVSPTSSSIMPHSDSLIPLSNSIYTKGSNVMPLSDSISSTEESNIMPLSISVDSADSHSGPVSLSVSAAYRTLQDSCSSCFQLEQQLGDLQRAYEEQSKELSSWRAQCLYLQDALDKSATESSQSGAQNIGTSGPSNSKEHYTPRRGLQIALSGYRILNEGDDVPQDYVRLTSLGKVIVPKTWLHGILAKCKGHGSSFIAKKLMDGFFEPDELASKTASEIVNKDSCMESIKLYCVNELNMSDRLFMLALNSKIHTCKRACKMNRNA</sequence>
<feature type="compositionally biased region" description="Low complexity" evidence="2">
    <location>
        <begin position="86"/>
        <end position="117"/>
    </location>
</feature>
<feature type="region of interest" description="Disordered" evidence="2">
    <location>
        <begin position="1"/>
        <end position="117"/>
    </location>
</feature>
<organism evidence="3 4">
    <name type="scientific">Crassostrea virginica</name>
    <name type="common">Eastern oyster</name>
    <dbReference type="NCBI Taxonomy" id="6565"/>
    <lineage>
        <taxon>Eukaryota</taxon>
        <taxon>Metazoa</taxon>
        <taxon>Spiralia</taxon>
        <taxon>Lophotrochozoa</taxon>
        <taxon>Mollusca</taxon>
        <taxon>Bivalvia</taxon>
        <taxon>Autobranchia</taxon>
        <taxon>Pteriomorphia</taxon>
        <taxon>Ostreida</taxon>
        <taxon>Ostreoidea</taxon>
        <taxon>Ostreidae</taxon>
        <taxon>Crassostrea</taxon>
    </lineage>
</organism>
<proteinExistence type="predicted"/>
<protein>
    <recommendedName>
        <fullName evidence="5">BEN domain-containing protein</fullName>
    </recommendedName>
</protein>
<feature type="region of interest" description="Disordered" evidence="2">
    <location>
        <begin position="265"/>
        <end position="288"/>
    </location>
</feature>
<evidence type="ECO:0000313" key="4">
    <source>
        <dbReference type="RefSeq" id="XP_022289623.1"/>
    </source>
</evidence>
<dbReference type="RefSeq" id="XP_022289623.1">
    <property type="nucleotide sequence ID" value="XM_022433915.1"/>
</dbReference>
<feature type="coiled-coil region" evidence="1">
    <location>
        <begin position="225"/>
        <end position="252"/>
    </location>
</feature>
<reference evidence="4" key="1">
    <citation type="submission" date="2025-08" db="UniProtKB">
        <authorList>
            <consortium name="RefSeq"/>
        </authorList>
    </citation>
    <scope>IDENTIFICATION</scope>
    <source>
        <tissue evidence="4">Whole sample</tissue>
    </source>
</reference>
<feature type="compositionally biased region" description="Polar residues" evidence="2">
    <location>
        <begin position="1"/>
        <end position="29"/>
    </location>
</feature>